<dbReference type="Proteomes" id="UP001060085">
    <property type="component" value="Linkage Group LG01"/>
</dbReference>
<dbReference type="EMBL" id="CM044701">
    <property type="protein sequence ID" value="KAI5683875.1"/>
    <property type="molecule type" value="Genomic_DNA"/>
</dbReference>
<organism evidence="1 2">
    <name type="scientific">Catharanthus roseus</name>
    <name type="common">Madagascar periwinkle</name>
    <name type="synonym">Vinca rosea</name>
    <dbReference type="NCBI Taxonomy" id="4058"/>
    <lineage>
        <taxon>Eukaryota</taxon>
        <taxon>Viridiplantae</taxon>
        <taxon>Streptophyta</taxon>
        <taxon>Embryophyta</taxon>
        <taxon>Tracheophyta</taxon>
        <taxon>Spermatophyta</taxon>
        <taxon>Magnoliopsida</taxon>
        <taxon>eudicotyledons</taxon>
        <taxon>Gunneridae</taxon>
        <taxon>Pentapetalae</taxon>
        <taxon>asterids</taxon>
        <taxon>lamiids</taxon>
        <taxon>Gentianales</taxon>
        <taxon>Apocynaceae</taxon>
        <taxon>Rauvolfioideae</taxon>
        <taxon>Vinceae</taxon>
        <taxon>Catharanthinae</taxon>
        <taxon>Catharanthus</taxon>
    </lineage>
</organism>
<reference evidence="2" key="1">
    <citation type="journal article" date="2023" name="Nat. Plants">
        <title>Single-cell RNA sequencing provides a high-resolution roadmap for understanding the multicellular compartmentation of specialized metabolism.</title>
        <authorList>
            <person name="Sun S."/>
            <person name="Shen X."/>
            <person name="Li Y."/>
            <person name="Li Y."/>
            <person name="Wang S."/>
            <person name="Li R."/>
            <person name="Zhang H."/>
            <person name="Shen G."/>
            <person name="Guo B."/>
            <person name="Wei J."/>
            <person name="Xu J."/>
            <person name="St-Pierre B."/>
            <person name="Chen S."/>
            <person name="Sun C."/>
        </authorList>
    </citation>
    <scope>NUCLEOTIDE SEQUENCE [LARGE SCALE GENOMIC DNA]</scope>
</reference>
<comment type="caution">
    <text evidence="1">The sequence shown here is derived from an EMBL/GenBank/DDBJ whole genome shotgun (WGS) entry which is preliminary data.</text>
</comment>
<keyword evidence="2" id="KW-1185">Reference proteome</keyword>
<gene>
    <name evidence="1" type="ORF">M9H77_05103</name>
</gene>
<name>A0ACC0CG32_CATRO</name>
<evidence type="ECO:0000313" key="2">
    <source>
        <dbReference type="Proteomes" id="UP001060085"/>
    </source>
</evidence>
<evidence type="ECO:0000313" key="1">
    <source>
        <dbReference type="EMBL" id="KAI5683875.1"/>
    </source>
</evidence>
<proteinExistence type="predicted"/>
<sequence>MKLSPSGMGQQAHEGEKKCLNSELWHACAGPLVSLPTVGSRVVYFPQGHSEQVAATTNKEIDAHIPNYPSLPPQLICQLHNVTMHADVETDEVYAQMTLQPLTPQEQKDTYLPVELGTPSRQPTNYFCKTLTASDTSTHGGFSVPRRAAEKVFPPLDFSQTPPAQELIARDLHDVEWKFRHIFRGQPKRHLLTTGWSVFVSAKRLVAGDSVLFIWNEKNQLLLGIRRATRPQTVMPSSVLSSDSMHIGLLAAAAHAAATNSCFTIFYNPRASPSEFVIPLSKYVKAVYHTRVSVGMRFRMLFETEESSVRRYMGTITGIGDLDPVRWPNSHWRSVKVGWDESTAGERQPRVSLWEIEPLTTFPMYPSLFPLRLKRPWYPGASSFQDGSSDAINGMSWLRGETGEHGLHSLNFPSMGMFPWMQQRIDPSVLRNDLNHQYQAMLAAGLQNFGGGDLMKQQLLQFQTPVQYLQHAGGNNTMVQQQVLQQTVSPHMLPAQTQMLSDNLNRPAQQQVSNQNDEQQQQHTFQEAYAIQHDQLHQRQPSNLPSPSFSKTEFSDSSGKFSASVAPSSMQNVLGSLCSDGSGNLMNFSRTTQNMLNDQPPQQSWVSKFSPQVNTCSSSVSLPPYPRKDDPGQQEACGLDTHNQALYGSNIDSSALLLPTTVSSIGASSIEAGMSSLPIGDSGFQSPLYGYMQDSAELLHGAGQDSPTQTGTFVKVYKSGSVGRSLDITRFHSYPELRRELGQMFGIEGLLEDPQRSGWQLVFVDRENDVLLLGDDPWEAFVNNVWYIKILSPEDVQKLGKQEAEALTRNAAERANSSSGDGRDMASRFTSLGSLEF</sequence>
<protein>
    <submittedName>
        <fullName evidence="1">Uncharacterized protein</fullName>
    </submittedName>
</protein>
<accession>A0ACC0CG32</accession>